<reference evidence="2 3" key="1">
    <citation type="journal article" date="2014" name="Genome Biol. Evol.">
        <title>The genome of the myxosporean Thelohanellus kitauei shows adaptations to nutrient acquisition within its fish host.</title>
        <authorList>
            <person name="Yang Y."/>
            <person name="Xiong J."/>
            <person name="Zhou Z."/>
            <person name="Huo F."/>
            <person name="Miao W."/>
            <person name="Ran C."/>
            <person name="Liu Y."/>
            <person name="Zhang J."/>
            <person name="Feng J."/>
            <person name="Wang M."/>
            <person name="Wang M."/>
            <person name="Wang L."/>
            <person name="Yao B."/>
        </authorList>
    </citation>
    <scope>NUCLEOTIDE SEQUENCE [LARGE SCALE GENOMIC DNA]</scope>
    <source>
        <strain evidence="2">Wuqing</strain>
    </source>
</reference>
<dbReference type="EMBL" id="JWZT01005379">
    <property type="protein sequence ID" value="KII61089.1"/>
    <property type="molecule type" value="Genomic_DNA"/>
</dbReference>
<dbReference type="Proteomes" id="UP000031668">
    <property type="component" value="Unassembled WGS sequence"/>
</dbReference>
<evidence type="ECO:0000313" key="2">
    <source>
        <dbReference type="EMBL" id="KII61089.1"/>
    </source>
</evidence>
<keyword evidence="3" id="KW-1185">Reference proteome</keyword>
<dbReference type="OrthoDB" id="10417695at2759"/>
<accession>A0A0C2M9U7</accession>
<feature type="chain" id="PRO_5002164222" evidence="1">
    <location>
        <begin position="20"/>
        <end position="235"/>
    </location>
</feature>
<evidence type="ECO:0000313" key="3">
    <source>
        <dbReference type="Proteomes" id="UP000031668"/>
    </source>
</evidence>
<keyword evidence="1" id="KW-0732">Signal</keyword>
<protein>
    <submittedName>
        <fullName evidence="2">Uncharacterized protein</fullName>
    </submittedName>
</protein>
<name>A0A0C2M9U7_THEKT</name>
<evidence type="ECO:0000256" key="1">
    <source>
        <dbReference type="SAM" id="SignalP"/>
    </source>
</evidence>
<feature type="signal peptide" evidence="1">
    <location>
        <begin position="1"/>
        <end position="19"/>
    </location>
</feature>
<gene>
    <name evidence="2" type="ORF">RF11_05806</name>
</gene>
<proteinExistence type="predicted"/>
<sequence length="235" mass="25721">MVKKLVLLTFCIFITDIYCRKVVESYIYHGKIIKKEKEVPDYVNAYSTRRDVLQVQQPVQCAIGCPESCAPACKPSCCFPQYFVAQESTGSNLISPGHKAAGRCSPTCALFWTQNILDSLSGLFQSVPCPSICSQSSCCQPTSEYVTLATSCPSKCAPTYQEGCCRSSISAPVKVQPLPQPIEQKPIEPKPAVVQPVANTPETENVRYIPCSAFCAPKFTQECCEKSTVLAPIRV</sequence>
<comment type="caution">
    <text evidence="2">The sequence shown here is derived from an EMBL/GenBank/DDBJ whole genome shotgun (WGS) entry which is preliminary data.</text>
</comment>
<organism evidence="2 3">
    <name type="scientific">Thelohanellus kitauei</name>
    <name type="common">Myxosporean</name>
    <dbReference type="NCBI Taxonomy" id="669202"/>
    <lineage>
        <taxon>Eukaryota</taxon>
        <taxon>Metazoa</taxon>
        <taxon>Cnidaria</taxon>
        <taxon>Myxozoa</taxon>
        <taxon>Myxosporea</taxon>
        <taxon>Bivalvulida</taxon>
        <taxon>Platysporina</taxon>
        <taxon>Myxobolidae</taxon>
        <taxon>Thelohanellus</taxon>
    </lineage>
</organism>
<dbReference type="AlphaFoldDB" id="A0A0C2M9U7"/>